<dbReference type="Gene3D" id="1.10.260.40">
    <property type="entry name" value="lambda repressor-like DNA-binding domains"/>
    <property type="match status" value="1"/>
</dbReference>
<dbReference type="EMBL" id="BOPF01000015">
    <property type="protein sequence ID" value="GIJ47579.1"/>
    <property type="molecule type" value="Genomic_DNA"/>
</dbReference>
<dbReference type="Proteomes" id="UP000619260">
    <property type="component" value="Unassembled WGS sequence"/>
</dbReference>
<reference evidence="3" key="1">
    <citation type="submission" date="2021-01" db="EMBL/GenBank/DDBJ databases">
        <title>Whole genome shotgun sequence of Virgisporangium aliadipatigenens NBRC 105644.</title>
        <authorList>
            <person name="Komaki H."/>
            <person name="Tamura T."/>
        </authorList>
    </citation>
    <scope>NUCLEOTIDE SEQUENCE</scope>
    <source>
        <strain evidence="3">NBRC 105644</strain>
    </source>
</reference>
<dbReference type="InterPro" id="IPR010982">
    <property type="entry name" value="Lambda_DNA-bd_dom_sf"/>
</dbReference>
<protein>
    <submittedName>
        <fullName evidence="3">Transcriptional regulator</fullName>
    </submittedName>
</protein>
<proteinExistence type="predicted"/>
<accession>A0A8J3YLB3</accession>
<feature type="domain" description="HTH cro/C1-type" evidence="2">
    <location>
        <begin position="18"/>
        <end position="72"/>
    </location>
</feature>
<evidence type="ECO:0000256" key="1">
    <source>
        <dbReference type="SAM" id="MobiDB-lite"/>
    </source>
</evidence>
<name>A0A8J3YLB3_9ACTN</name>
<evidence type="ECO:0000313" key="4">
    <source>
        <dbReference type="Proteomes" id="UP000619260"/>
    </source>
</evidence>
<dbReference type="PROSITE" id="PS50943">
    <property type="entry name" value="HTH_CROC1"/>
    <property type="match status" value="1"/>
</dbReference>
<organism evidence="3 4">
    <name type="scientific">Virgisporangium aliadipatigenens</name>
    <dbReference type="NCBI Taxonomy" id="741659"/>
    <lineage>
        <taxon>Bacteria</taxon>
        <taxon>Bacillati</taxon>
        <taxon>Actinomycetota</taxon>
        <taxon>Actinomycetes</taxon>
        <taxon>Micromonosporales</taxon>
        <taxon>Micromonosporaceae</taxon>
        <taxon>Virgisporangium</taxon>
    </lineage>
</organism>
<dbReference type="RefSeq" id="WP_203901074.1">
    <property type="nucleotide sequence ID" value="NZ_BOPF01000015.1"/>
</dbReference>
<dbReference type="SMART" id="SM00530">
    <property type="entry name" value="HTH_XRE"/>
    <property type="match status" value="1"/>
</dbReference>
<dbReference type="CDD" id="cd00093">
    <property type="entry name" value="HTH_XRE"/>
    <property type="match status" value="1"/>
</dbReference>
<comment type="caution">
    <text evidence="3">The sequence shown here is derived from an EMBL/GenBank/DDBJ whole genome shotgun (WGS) entry which is preliminary data.</text>
</comment>
<gene>
    <name evidence="3" type="ORF">Val02_44650</name>
</gene>
<dbReference type="Pfam" id="PF19054">
    <property type="entry name" value="DUF5753"/>
    <property type="match status" value="1"/>
</dbReference>
<dbReference type="SUPFAM" id="SSF47413">
    <property type="entry name" value="lambda repressor-like DNA-binding domains"/>
    <property type="match status" value="1"/>
</dbReference>
<evidence type="ECO:0000313" key="3">
    <source>
        <dbReference type="EMBL" id="GIJ47579.1"/>
    </source>
</evidence>
<dbReference type="AlphaFoldDB" id="A0A8J3YLB3"/>
<feature type="compositionally biased region" description="Low complexity" evidence="1">
    <location>
        <begin position="288"/>
        <end position="301"/>
    </location>
</feature>
<feature type="region of interest" description="Disordered" evidence="1">
    <location>
        <begin position="281"/>
        <end position="313"/>
    </location>
</feature>
<dbReference type="Pfam" id="PF13560">
    <property type="entry name" value="HTH_31"/>
    <property type="match status" value="1"/>
</dbReference>
<dbReference type="InterPro" id="IPR043917">
    <property type="entry name" value="DUF5753"/>
</dbReference>
<keyword evidence="4" id="KW-1185">Reference proteome</keyword>
<sequence>MATGDSPAGARRRVRLAVREAREAKGYTQSAVADAMDWSLSKLVRIELGEVTITPNDLRPLLTFLGVTDKDVVDSLIQDSRASRRRKLWWDEPKFRDALTPAIRQLIQFEAEATEYRSYNVLFPAPLQTQAYAEALFRSYGGSELPEDVRRARVETRQRRRAEMLRRNDGIKTYVLLDEIALRRPYVPRDVMVDQLTDVLSLVERSDVMVRILHFDADIPPSLFGAFEILTLPTGDAILYRESGLSDELVEDAAEVTRHREIFDLRWDRALDDDESRAMVERTIKSLSSGNPPAGAAPPGSTGRGTRRRREAE</sequence>
<evidence type="ECO:0000259" key="2">
    <source>
        <dbReference type="PROSITE" id="PS50943"/>
    </source>
</evidence>
<dbReference type="GO" id="GO:0003677">
    <property type="term" value="F:DNA binding"/>
    <property type="evidence" value="ECO:0007669"/>
    <property type="project" value="InterPro"/>
</dbReference>
<dbReference type="InterPro" id="IPR001387">
    <property type="entry name" value="Cro/C1-type_HTH"/>
</dbReference>